<evidence type="ECO:0000256" key="1">
    <source>
        <dbReference type="SAM" id="MobiDB-lite"/>
    </source>
</evidence>
<sequence length="52" mass="5521">MNKFIAGAGGMMLMMTAGLFVWMGAQSQDVELPDAPPPPPEFKTAGEEILPV</sequence>
<reference evidence="2" key="1">
    <citation type="submission" date="2018-06" db="EMBL/GenBank/DDBJ databases">
        <authorList>
            <person name="Zhirakovskaya E."/>
        </authorList>
    </citation>
    <scope>NUCLEOTIDE SEQUENCE</scope>
</reference>
<dbReference type="EMBL" id="UOEF01000326">
    <property type="protein sequence ID" value="VAW01519.1"/>
    <property type="molecule type" value="Genomic_DNA"/>
</dbReference>
<protein>
    <submittedName>
        <fullName evidence="2">Uncharacterized protein</fullName>
    </submittedName>
</protein>
<evidence type="ECO:0000313" key="2">
    <source>
        <dbReference type="EMBL" id="VAW01519.1"/>
    </source>
</evidence>
<feature type="non-terminal residue" evidence="2">
    <location>
        <position position="52"/>
    </location>
</feature>
<organism evidence="2">
    <name type="scientific">hydrothermal vent metagenome</name>
    <dbReference type="NCBI Taxonomy" id="652676"/>
    <lineage>
        <taxon>unclassified sequences</taxon>
        <taxon>metagenomes</taxon>
        <taxon>ecological metagenomes</taxon>
    </lineage>
</organism>
<proteinExistence type="predicted"/>
<feature type="region of interest" description="Disordered" evidence="1">
    <location>
        <begin position="30"/>
        <end position="52"/>
    </location>
</feature>
<accession>A0A3B0SLC4</accession>
<gene>
    <name evidence="2" type="ORF">MNBD_ALPHA04-2370</name>
</gene>
<name>A0A3B0SLC4_9ZZZZ</name>
<dbReference type="AlphaFoldDB" id="A0A3B0SLC4"/>